<reference evidence="13" key="2">
    <citation type="submission" date="2011-03" db="EMBL/GenBank/DDBJ databases">
        <title>The complete genome of Desulfobacca acetoxidans DSM 11109.</title>
        <authorList>
            <consortium name="US DOE Joint Genome Institute (JGI-PGF)"/>
            <person name="Lucas S."/>
            <person name="Copeland A."/>
            <person name="Lapidus A."/>
            <person name="Bruce D."/>
            <person name="Goodwin L."/>
            <person name="Pitluck S."/>
            <person name="Peters L."/>
            <person name="Kyrpides N."/>
            <person name="Mavromatis K."/>
            <person name="Ivanova N."/>
            <person name="Ovchinnikova G."/>
            <person name="Teshima H."/>
            <person name="Detter J.C."/>
            <person name="Han C."/>
            <person name="Land M."/>
            <person name="Hauser L."/>
            <person name="Markowitz V."/>
            <person name="Cheng J.-F."/>
            <person name="Hugenholtz P."/>
            <person name="Woyke T."/>
            <person name="Wu D."/>
            <person name="Spring S."/>
            <person name="Schueler E."/>
            <person name="Brambilla E."/>
            <person name="Klenk H.-P."/>
            <person name="Eisen J.A."/>
        </authorList>
    </citation>
    <scope>NUCLEOTIDE SEQUENCE [LARGE SCALE GENOMIC DNA]</scope>
    <source>
        <strain evidence="13">ATCC 700848 / DSM 11109 / ASRB2</strain>
    </source>
</reference>
<evidence type="ECO:0000256" key="6">
    <source>
        <dbReference type="ARBA" id="ARBA00022692"/>
    </source>
</evidence>
<evidence type="ECO:0000256" key="5">
    <source>
        <dbReference type="ARBA" id="ARBA00022519"/>
    </source>
</evidence>
<dbReference type="PROSITE" id="PS52015">
    <property type="entry name" value="TONB_CTD"/>
    <property type="match status" value="1"/>
</dbReference>
<evidence type="ECO:0000259" key="11">
    <source>
        <dbReference type="PROSITE" id="PS52015"/>
    </source>
</evidence>
<gene>
    <name evidence="12" type="ordered locus">Desac_2121</name>
</gene>
<dbReference type="PANTHER" id="PTHR33446">
    <property type="entry name" value="PROTEIN TONB-RELATED"/>
    <property type="match status" value="1"/>
</dbReference>
<dbReference type="PANTHER" id="PTHR33446:SF14">
    <property type="entry name" value="PROTEIN TONB"/>
    <property type="match status" value="1"/>
</dbReference>
<evidence type="ECO:0000256" key="8">
    <source>
        <dbReference type="ARBA" id="ARBA00022989"/>
    </source>
</evidence>
<keyword evidence="7" id="KW-0653">Protein transport</keyword>
<dbReference type="eggNOG" id="COG0810">
    <property type="taxonomic scope" value="Bacteria"/>
</dbReference>
<dbReference type="EMBL" id="CP002629">
    <property type="protein sequence ID" value="AEB09950.1"/>
    <property type="molecule type" value="Genomic_DNA"/>
</dbReference>
<dbReference type="InterPro" id="IPR006260">
    <property type="entry name" value="TonB/TolA_C"/>
</dbReference>
<protein>
    <submittedName>
        <fullName evidence="12">TonB family protein</fullName>
    </submittedName>
</protein>
<dbReference type="Gene3D" id="3.30.1150.10">
    <property type="match status" value="1"/>
</dbReference>
<dbReference type="NCBIfam" id="TIGR01352">
    <property type="entry name" value="tonB_Cterm"/>
    <property type="match status" value="1"/>
</dbReference>
<dbReference type="GO" id="GO:0015031">
    <property type="term" value="P:protein transport"/>
    <property type="evidence" value="ECO:0007669"/>
    <property type="project" value="UniProtKB-KW"/>
</dbReference>
<feature type="region of interest" description="Disordered" evidence="10">
    <location>
        <begin position="46"/>
        <end position="84"/>
    </location>
</feature>
<dbReference type="GO" id="GO:0015891">
    <property type="term" value="P:siderophore transport"/>
    <property type="evidence" value="ECO:0007669"/>
    <property type="project" value="InterPro"/>
</dbReference>
<keyword evidence="6" id="KW-0812">Transmembrane</keyword>
<dbReference type="InterPro" id="IPR003538">
    <property type="entry name" value="TonB"/>
</dbReference>
<dbReference type="OrthoDB" id="15637at2"/>
<name>F2NK06_DESAR</name>
<sequence length="217" mass="23687">MPVATRFGGIFISALCHCLILLIPISLATKVSKTFPPVEFIMTMAEKPMASEPPPRTVEPPKPEPVRPKPKIRPQPRPKPVVTEPVETKTFIPQPITAAQPSPPISPRRTVTRGTGAPTGPLVTDFGSATGPAFLRRVMPVYPEMARRLGKEGRVVLRLSIDARGNLRGVEVIQGAGFGFEESAMRAVKQSSFRPAMVQGEPRDSIARLPIKFILRN</sequence>
<organism evidence="12 13">
    <name type="scientific">Desulfobacca acetoxidans (strain ATCC 700848 / DSM 11109 / ASRB2)</name>
    <dbReference type="NCBI Taxonomy" id="880072"/>
    <lineage>
        <taxon>Bacteria</taxon>
        <taxon>Pseudomonadati</taxon>
        <taxon>Thermodesulfobacteriota</taxon>
        <taxon>Desulfobaccia</taxon>
        <taxon>Desulfobaccales</taxon>
        <taxon>Desulfobaccaceae</taxon>
        <taxon>Desulfobacca</taxon>
    </lineage>
</organism>
<evidence type="ECO:0000256" key="4">
    <source>
        <dbReference type="ARBA" id="ARBA00022475"/>
    </source>
</evidence>
<evidence type="ECO:0000256" key="9">
    <source>
        <dbReference type="ARBA" id="ARBA00023136"/>
    </source>
</evidence>
<accession>F2NK06</accession>
<keyword evidence="3" id="KW-0813">Transport</keyword>
<keyword evidence="4" id="KW-1003">Cell membrane</keyword>
<evidence type="ECO:0000256" key="1">
    <source>
        <dbReference type="ARBA" id="ARBA00004383"/>
    </source>
</evidence>
<dbReference type="KEGG" id="dao:Desac_2121"/>
<proteinExistence type="inferred from homology"/>
<evidence type="ECO:0000313" key="13">
    <source>
        <dbReference type="Proteomes" id="UP000000483"/>
    </source>
</evidence>
<dbReference type="RefSeq" id="WP_013707059.1">
    <property type="nucleotide sequence ID" value="NC_015388.1"/>
</dbReference>
<dbReference type="AlphaFoldDB" id="F2NK06"/>
<dbReference type="InterPro" id="IPR051045">
    <property type="entry name" value="TonB-dependent_transducer"/>
</dbReference>
<dbReference type="GO" id="GO:0005886">
    <property type="term" value="C:plasma membrane"/>
    <property type="evidence" value="ECO:0007669"/>
    <property type="project" value="UniProtKB-SubCell"/>
</dbReference>
<dbReference type="Proteomes" id="UP000000483">
    <property type="component" value="Chromosome"/>
</dbReference>
<dbReference type="HOGENOM" id="CLU_1037561_0_0_7"/>
<feature type="region of interest" description="Disordered" evidence="10">
    <location>
        <begin position="96"/>
        <end position="125"/>
    </location>
</feature>
<dbReference type="InterPro" id="IPR037682">
    <property type="entry name" value="TonB_C"/>
</dbReference>
<keyword evidence="9" id="KW-0472">Membrane</keyword>
<evidence type="ECO:0000256" key="7">
    <source>
        <dbReference type="ARBA" id="ARBA00022927"/>
    </source>
</evidence>
<dbReference type="STRING" id="880072.Desac_2121"/>
<keyword evidence="13" id="KW-1185">Reference proteome</keyword>
<comment type="subcellular location">
    <subcellularLocation>
        <location evidence="1">Cell inner membrane</location>
        <topology evidence="1">Single-pass membrane protein</topology>
        <orientation evidence="1">Periplasmic side</orientation>
    </subcellularLocation>
</comment>
<evidence type="ECO:0000256" key="3">
    <source>
        <dbReference type="ARBA" id="ARBA00022448"/>
    </source>
</evidence>
<evidence type="ECO:0000256" key="2">
    <source>
        <dbReference type="ARBA" id="ARBA00006555"/>
    </source>
</evidence>
<dbReference type="SUPFAM" id="SSF74653">
    <property type="entry name" value="TolA/TonB C-terminal domain"/>
    <property type="match status" value="1"/>
</dbReference>
<evidence type="ECO:0000256" key="10">
    <source>
        <dbReference type="SAM" id="MobiDB-lite"/>
    </source>
</evidence>
<feature type="domain" description="TonB C-terminal" evidence="11">
    <location>
        <begin position="127"/>
        <end position="217"/>
    </location>
</feature>
<dbReference type="GO" id="GO:0031992">
    <property type="term" value="F:energy transducer activity"/>
    <property type="evidence" value="ECO:0007669"/>
    <property type="project" value="InterPro"/>
</dbReference>
<keyword evidence="5" id="KW-0997">Cell inner membrane</keyword>
<reference evidence="12 13" key="1">
    <citation type="journal article" date="2011" name="Stand. Genomic Sci.">
        <title>Complete genome sequence of the acetate-degrading sulfate reducer Desulfobacca acetoxidans type strain (ASRB2).</title>
        <authorList>
            <person name="Goker M."/>
            <person name="Teshima H."/>
            <person name="Lapidus A."/>
            <person name="Nolan M."/>
            <person name="Lucas S."/>
            <person name="Hammon N."/>
            <person name="Deshpande S."/>
            <person name="Cheng J.F."/>
            <person name="Tapia R."/>
            <person name="Han C."/>
            <person name="Goodwin L."/>
            <person name="Pitluck S."/>
            <person name="Huntemann M."/>
            <person name="Liolios K."/>
            <person name="Ivanova N."/>
            <person name="Pagani I."/>
            <person name="Mavromatis K."/>
            <person name="Ovchinikova G."/>
            <person name="Pati A."/>
            <person name="Chen A."/>
            <person name="Palaniappan K."/>
            <person name="Land M."/>
            <person name="Hauser L."/>
            <person name="Brambilla E.M."/>
            <person name="Rohde M."/>
            <person name="Spring S."/>
            <person name="Detter J.C."/>
            <person name="Woyke T."/>
            <person name="Bristow J."/>
            <person name="Eisen J.A."/>
            <person name="Markowitz V."/>
            <person name="Hugenholtz P."/>
            <person name="Kyrpides N.C."/>
            <person name="Klenk H.P."/>
        </authorList>
    </citation>
    <scope>NUCLEOTIDE SEQUENCE [LARGE SCALE GENOMIC DNA]</scope>
    <source>
        <strain evidence="13">ATCC 700848 / DSM 11109 / ASRB2</strain>
    </source>
</reference>
<dbReference type="Pfam" id="PF03544">
    <property type="entry name" value="TonB_C"/>
    <property type="match status" value="1"/>
</dbReference>
<dbReference type="GO" id="GO:0055085">
    <property type="term" value="P:transmembrane transport"/>
    <property type="evidence" value="ECO:0007669"/>
    <property type="project" value="InterPro"/>
</dbReference>
<dbReference type="GO" id="GO:0030288">
    <property type="term" value="C:outer membrane-bounded periplasmic space"/>
    <property type="evidence" value="ECO:0007669"/>
    <property type="project" value="InterPro"/>
</dbReference>
<dbReference type="PRINTS" id="PR01374">
    <property type="entry name" value="TONBPROTEIN"/>
</dbReference>
<evidence type="ECO:0000313" key="12">
    <source>
        <dbReference type="EMBL" id="AEB09950.1"/>
    </source>
</evidence>
<comment type="similarity">
    <text evidence="2">Belongs to the TonB family.</text>
</comment>
<keyword evidence="8" id="KW-1133">Transmembrane helix</keyword>